<dbReference type="AlphaFoldDB" id="A0A5J4WRN2"/>
<dbReference type="EMBL" id="SNRW01001145">
    <property type="protein sequence ID" value="KAA6397588.1"/>
    <property type="molecule type" value="Genomic_DNA"/>
</dbReference>
<feature type="region of interest" description="Disordered" evidence="1">
    <location>
        <begin position="90"/>
        <end position="109"/>
    </location>
</feature>
<feature type="compositionally biased region" description="Basic and acidic residues" evidence="1">
    <location>
        <begin position="421"/>
        <end position="445"/>
    </location>
</feature>
<evidence type="ECO:0000256" key="1">
    <source>
        <dbReference type="SAM" id="MobiDB-lite"/>
    </source>
</evidence>
<feature type="region of interest" description="Disordered" evidence="1">
    <location>
        <begin position="417"/>
        <end position="449"/>
    </location>
</feature>
<evidence type="ECO:0000313" key="3">
    <source>
        <dbReference type="Proteomes" id="UP000324800"/>
    </source>
</evidence>
<organism evidence="2 3">
    <name type="scientific">Streblomastix strix</name>
    <dbReference type="NCBI Taxonomy" id="222440"/>
    <lineage>
        <taxon>Eukaryota</taxon>
        <taxon>Metamonada</taxon>
        <taxon>Preaxostyla</taxon>
        <taxon>Oxymonadida</taxon>
        <taxon>Streblomastigidae</taxon>
        <taxon>Streblomastix</taxon>
    </lineage>
</organism>
<name>A0A5J4WRN2_9EUKA</name>
<feature type="region of interest" description="Disordered" evidence="1">
    <location>
        <begin position="1"/>
        <end position="62"/>
    </location>
</feature>
<reference evidence="2 3" key="1">
    <citation type="submission" date="2019-03" db="EMBL/GenBank/DDBJ databases">
        <title>Single cell metagenomics reveals metabolic interactions within the superorganism composed of flagellate Streblomastix strix and complex community of Bacteroidetes bacteria on its surface.</title>
        <authorList>
            <person name="Treitli S.C."/>
            <person name="Kolisko M."/>
            <person name="Husnik F."/>
            <person name="Keeling P."/>
            <person name="Hampl V."/>
        </authorList>
    </citation>
    <scope>NUCLEOTIDE SEQUENCE [LARGE SCALE GENOMIC DNA]</scope>
    <source>
        <strain evidence="2">ST1C</strain>
    </source>
</reference>
<dbReference type="Proteomes" id="UP000324800">
    <property type="component" value="Unassembled WGS sequence"/>
</dbReference>
<proteinExistence type="predicted"/>
<feature type="compositionally biased region" description="Polar residues" evidence="1">
    <location>
        <begin position="38"/>
        <end position="59"/>
    </location>
</feature>
<protein>
    <submittedName>
        <fullName evidence="2">Uncharacterized protein</fullName>
    </submittedName>
</protein>
<gene>
    <name evidence="2" type="ORF">EZS28_006880</name>
</gene>
<evidence type="ECO:0000313" key="2">
    <source>
        <dbReference type="EMBL" id="KAA6397588.1"/>
    </source>
</evidence>
<feature type="region of interest" description="Disordered" evidence="1">
    <location>
        <begin position="368"/>
        <end position="403"/>
    </location>
</feature>
<accession>A0A5J4WRN2</accession>
<feature type="compositionally biased region" description="Basic and acidic residues" evidence="1">
    <location>
        <begin position="371"/>
        <end position="403"/>
    </location>
</feature>
<sequence length="476" mass="55937">MSQKPVGNRKSAGSQPMHVLFAESPGLNDKPHKRNFSMPISESPTSQQSENVPEQTQPPASALNKQLGYADLAVKVASMKSGKTPTFQIQKKTENNRSNLNRSQIGAEQRQQIEQLEIPTRKSPTKPERINKQVDITQGVFQDQFLSIQKQIQETEVSVLKEKKNLGRQRTSSMRLMQEKSRAQIEEKEEVIEDLQDKINAHVTHINVLMGQLAQLRHLLSLQTSENEQLKTLIDKLENELKESRSKEEELLNGKHNAEEQLAIIEQSKLDENLRREMENNEDEELDKQKHQEIETMKQAMMDLIGQAEKERNQWETEKQKQKLIINEQRDKIELLEGIRKNSEIKQTNLENQKEDLERMLYNLNQQLDQTNDKLKSERERAQKAEDENMKKEQQIQDQDKQREMIEEIIIQMKQEEEEERLQREKKEKEEAVQRQQKEKEKTESEQSAIQIEKIKLEKDKLIEDIVRLKNEKEKF</sequence>
<comment type="caution">
    <text evidence="2">The sequence shown here is derived from an EMBL/GenBank/DDBJ whole genome shotgun (WGS) entry which is preliminary data.</text>
</comment>